<evidence type="ECO:0000259" key="3">
    <source>
        <dbReference type="PROSITE" id="PS50011"/>
    </source>
</evidence>
<keyword evidence="5" id="KW-1185">Reference proteome</keyword>
<keyword evidence="4" id="KW-0418">Kinase</keyword>
<keyword evidence="1" id="KW-0067">ATP-binding</keyword>
<feature type="domain" description="Protein kinase" evidence="3">
    <location>
        <begin position="28"/>
        <end position="305"/>
    </location>
</feature>
<dbReference type="InterPro" id="IPR011009">
    <property type="entry name" value="Kinase-like_dom_sf"/>
</dbReference>
<evidence type="ECO:0000313" key="5">
    <source>
        <dbReference type="Proteomes" id="UP000318521"/>
    </source>
</evidence>
<dbReference type="PANTHER" id="PTHR44167:SF31">
    <property type="entry name" value="PROTEIN CBG02007"/>
    <property type="match status" value="1"/>
</dbReference>
<comment type="caution">
    <text evidence="4">The sequence shown here is derived from an EMBL/GenBank/DDBJ whole genome shotgun (WGS) entry which is preliminary data.</text>
</comment>
<proteinExistence type="predicted"/>
<sequence length="319" mass="36021">MRNHSSTKRPIKCTPGTILTGKWHQHNYTIIRLLGEGATGVVYLAQTTKGLVAVKVGIDSMAITTEVNVLRQFSKQNSVSLGPELLDVDDILFSGHTYPFYVMEYLSGEPFITFMNGKGPEWLGLLIMQLLGDLERLHHKGWVFGDLKPDNLLVSGPPTRVRWLDVGGTTLLGRSIKEYTEFFDRGYWTLGSRKADPAYDLFSVAMAMINCAYPRRFDKKSGDALKQLRTVIKGHALTKAFEPILVKALTGRYASASEMKYDLTRYMQQYQSEVQTQSTQSRLKQTRVQKRRSGYKVELILSGFLVLVGCLVYVFIITM</sequence>
<evidence type="ECO:0000313" key="4">
    <source>
        <dbReference type="EMBL" id="TSB45032.1"/>
    </source>
</evidence>
<gene>
    <name evidence="4" type="ORF">FN960_18085</name>
</gene>
<organism evidence="4 5">
    <name type="scientific">Alkalicoccobacillus porphyridii</name>
    <dbReference type="NCBI Taxonomy" id="2597270"/>
    <lineage>
        <taxon>Bacteria</taxon>
        <taxon>Bacillati</taxon>
        <taxon>Bacillota</taxon>
        <taxon>Bacilli</taxon>
        <taxon>Bacillales</taxon>
        <taxon>Bacillaceae</taxon>
        <taxon>Alkalicoccobacillus</taxon>
    </lineage>
</organism>
<dbReference type="PROSITE" id="PS00107">
    <property type="entry name" value="PROTEIN_KINASE_ATP"/>
    <property type="match status" value="1"/>
</dbReference>
<dbReference type="RefSeq" id="WP_143850273.1">
    <property type="nucleotide sequence ID" value="NZ_VLXZ01000015.1"/>
</dbReference>
<dbReference type="EMBL" id="VLXZ01000015">
    <property type="protein sequence ID" value="TSB45032.1"/>
    <property type="molecule type" value="Genomic_DNA"/>
</dbReference>
<keyword evidence="4" id="KW-0808">Transferase</keyword>
<dbReference type="GO" id="GO:0004674">
    <property type="term" value="F:protein serine/threonine kinase activity"/>
    <property type="evidence" value="ECO:0007669"/>
    <property type="project" value="TreeGrafter"/>
</dbReference>
<evidence type="ECO:0000256" key="2">
    <source>
        <dbReference type="SAM" id="Phobius"/>
    </source>
</evidence>
<keyword evidence="1" id="KW-0547">Nucleotide-binding</keyword>
<keyword evidence="2" id="KW-1133">Transmembrane helix</keyword>
<keyword evidence="2" id="KW-0472">Membrane</keyword>
<dbReference type="GO" id="GO:0005737">
    <property type="term" value="C:cytoplasm"/>
    <property type="evidence" value="ECO:0007669"/>
    <property type="project" value="TreeGrafter"/>
</dbReference>
<dbReference type="Proteomes" id="UP000318521">
    <property type="component" value="Unassembled WGS sequence"/>
</dbReference>
<feature type="binding site" evidence="1">
    <location>
        <position position="55"/>
    </location>
    <ligand>
        <name>ATP</name>
        <dbReference type="ChEBI" id="CHEBI:30616"/>
    </ligand>
</feature>
<dbReference type="SUPFAM" id="SSF56112">
    <property type="entry name" value="Protein kinase-like (PK-like)"/>
    <property type="match status" value="1"/>
</dbReference>
<dbReference type="Gene3D" id="1.10.510.10">
    <property type="entry name" value="Transferase(Phosphotransferase) domain 1"/>
    <property type="match status" value="1"/>
</dbReference>
<dbReference type="GO" id="GO:0005524">
    <property type="term" value="F:ATP binding"/>
    <property type="evidence" value="ECO:0007669"/>
    <property type="project" value="UniProtKB-UniRule"/>
</dbReference>
<protein>
    <submittedName>
        <fullName evidence="4">Protein kinase family protein</fullName>
    </submittedName>
</protein>
<evidence type="ECO:0000256" key="1">
    <source>
        <dbReference type="PROSITE-ProRule" id="PRU10141"/>
    </source>
</evidence>
<dbReference type="AlphaFoldDB" id="A0A553ZU91"/>
<dbReference type="InterPro" id="IPR017441">
    <property type="entry name" value="Protein_kinase_ATP_BS"/>
</dbReference>
<dbReference type="PANTHER" id="PTHR44167">
    <property type="entry name" value="OVARIAN-SPECIFIC SERINE/THREONINE-PROTEIN KINASE LOK-RELATED"/>
    <property type="match status" value="1"/>
</dbReference>
<name>A0A553ZU91_9BACI</name>
<dbReference type="InterPro" id="IPR000719">
    <property type="entry name" value="Prot_kinase_dom"/>
</dbReference>
<dbReference type="PROSITE" id="PS50011">
    <property type="entry name" value="PROTEIN_KINASE_DOM"/>
    <property type="match status" value="1"/>
</dbReference>
<dbReference type="OrthoDB" id="583109at2"/>
<feature type="transmembrane region" description="Helical" evidence="2">
    <location>
        <begin position="297"/>
        <end position="317"/>
    </location>
</feature>
<dbReference type="SMART" id="SM00220">
    <property type="entry name" value="S_TKc"/>
    <property type="match status" value="1"/>
</dbReference>
<dbReference type="Pfam" id="PF00069">
    <property type="entry name" value="Pkinase"/>
    <property type="match status" value="1"/>
</dbReference>
<accession>A0A553ZU91</accession>
<reference evidence="4 5" key="1">
    <citation type="submission" date="2019-07" db="EMBL/GenBank/DDBJ databases">
        <authorList>
            <person name="Park Y.J."/>
            <person name="Jeong S.E."/>
            <person name="Jung H.S."/>
        </authorList>
    </citation>
    <scope>NUCLEOTIDE SEQUENCE [LARGE SCALE GENOMIC DNA]</scope>
    <source>
        <strain evidence="5">P16(2019)</strain>
    </source>
</reference>
<keyword evidence="2" id="KW-0812">Transmembrane</keyword>